<sequence length="61" mass="6862">MLLKGGYIPHVKQSLGMDDDFCVRTVRGTKNKAGVQTPAFGQDFNLQRPVSRDPFSKKRHS</sequence>
<protein>
    <submittedName>
        <fullName evidence="2">Uncharacterized protein</fullName>
    </submittedName>
</protein>
<evidence type="ECO:0000256" key="1">
    <source>
        <dbReference type="SAM" id="MobiDB-lite"/>
    </source>
</evidence>
<name>A0ABW8N183_9MICC</name>
<proteinExistence type="predicted"/>
<accession>A0ABW8N183</accession>
<keyword evidence="3" id="KW-1185">Reference proteome</keyword>
<feature type="compositionally biased region" description="Basic and acidic residues" evidence="1">
    <location>
        <begin position="50"/>
        <end position="61"/>
    </location>
</feature>
<comment type="caution">
    <text evidence="2">The sequence shown here is derived from an EMBL/GenBank/DDBJ whole genome shotgun (WGS) entry which is preliminary data.</text>
</comment>
<gene>
    <name evidence="2" type="ORF">ABIA52_000659</name>
</gene>
<feature type="region of interest" description="Disordered" evidence="1">
    <location>
        <begin position="34"/>
        <end position="61"/>
    </location>
</feature>
<organism evidence="2 3">
    <name type="scientific">Paenarthrobacter histidinolovorans</name>
    <dbReference type="NCBI Taxonomy" id="43664"/>
    <lineage>
        <taxon>Bacteria</taxon>
        <taxon>Bacillati</taxon>
        <taxon>Actinomycetota</taxon>
        <taxon>Actinomycetes</taxon>
        <taxon>Micrococcales</taxon>
        <taxon>Micrococcaceae</taxon>
        <taxon>Paenarthrobacter</taxon>
    </lineage>
</organism>
<evidence type="ECO:0000313" key="3">
    <source>
        <dbReference type="Proteomes" id="UP001620520"/>
    </source>
</evidence>
<evidence type="ECO:0000313" key="2">
    <source>
        <dbReference type="EMBL" id="MFK4637770.1"/>
    </source>
</evidence>
<dbReference type="EMBL" id="JBIYEW010000003">
    <property type="protein sequence ID" value="MFK4637770.1"/>
    <property type="molecule type" value="Genomic_DNA"/>
</dbReference>
<dbReference type="Proteomes" id="UP001620520">
    <property type="component" value="Unassembled WGS sequence"/>
</dbReference>
<reference evidence="2 3" key="1">
    <citation type="submission" date="2024-10" db="EMBL/GenBank/DDBJ databases">
        <title>Novel secondary metabolite-producing bacteria for plant disease control.</title>
        <authorList>
            <person name="Chevrette M."/>
        </authorList>
    </citation>
    <scope>NUCLEOTIDE SEQUENCE [LARGE SCALE GENOMIC DNA]</scope>
    <source>
        <strain evidence="2 3">J30 TE3557</strain>
    </source>
</reference>